<dbReference type="PANTHER" id="PTHR10037:SF62">
    <property type="entry name" value="SODIUM CHANNEL PROTEIN 60E"/>
    <property type="match status" value="1"/>
</dbReference>
<dbReference type="Gene3D" id="1.20.120.350">
    <property type="entry name" value="Voltage-gated potassium channels. Chain C"/>
    <property type="match status" value="1"/>
</dbReference>
<feature type="transmembrane region" description="Helical" evidence="6">
    <location>
        <begin position="220"/>
        <end position="242"/>
    </location>
</feature>
<keyword evidence="8" id="KW-0813">Transport</keyword>
<evidence type="ECO:0000256" key="3">
    <source>
        <dbReference type="ARBA" id="ARBA00022989"/>
    </source>
</evidence>
<dbReference type="InterPro" id="IPR027359">
    <property type="entry name" value="Volt_channel_dom_sf"/>
</dbReference>
<evidence type="ECO:0000256" key="1">
    <source>
        <dbReference type="ARBA" id="ARBA00004141"/>
    </source>
</evidence>
<keyword evidence="3 6" id="KW-1133">Transmembrane helix</keyword>
<dbReference type="InterPro" id="IPR005821">
    <property type="entry name" value="Ion_trans_dom"/>
</dbReference>
<dbReference type="SUPFAM" id="SSF47473">
    <property type="entry name" value="EF-hand"/>
    <property type="match status" value="1"/>
</dbReference>
<feature type="transmembrane region" description="Helical" evidence="6">
    <location>
        <begin position="326"/>
        <end position="348"/>
    </location>
</feature>
<keyword evidence="9" id="KW-1185">Reference proteome</keyword>
<dbReference type="GO" id="GO:0034220">
    <property type="term" value="P:monoatomic ion transmembrane transport"/>
    <property type="evidence" value="ECO:0007669"/>
    <property type="project" value="UniProtKB-KW"/>
</dbReference>
<comment type="caution">
    <text evidence="8">The sequence shown here is derived from an EMBL/GenBank/DDBJ whole genome shotgun (WGS) entry which is preliminary data.</text>
</comment>
<feature type="region of interest" description="Disordered" evidence="5">
    <location>
        <begin position="518"/>
        <end position="575"/>
    </location>
</feature>
<feature type="transmembrane region" description="Helical" evidence="6">
    <location>
        <begin position="139"/>
        <end position="162"/>
    </location>
</feature>
<gene>
    <name evidence="8" type="ORF">SCF082_LOCUS11047</name>
</gene>
<evidence type="ECO:0000313" key="8">
    <source>
        <dbReference type="EMBL" id="CAK9011316.1"/>
    </source>
</evidence>
<accession>A0ABP0JAG6</accession>
<comment type="subcellular location">
    <subcellularLocation>
        <location evidence="1">Membrane</location>
        <topology evidence="1">Multi-pass membrane protein</topology>
    </subcellularLocation>
</comment>
<dbReference type="Proteomes" id="UP001642464">
    <property type="component" value="Unassembled WGS sequence"/>
</dbReference>
<dbReference type="SUPFAM" id="SSF81324">
    <property type="entry name" value="Voltage-gated potassium channels"/>
    <property type="match status" value="1"/>
</dbReference>
<dbReference type="PROSITE" id="PS50222">
    <property type="entry name" value="EF_HAND_2"/>
    <property type="match status" value="1"/>
</dbReference>
<keyword evidence="2 6" id="KW-0812">Transmembrane</keyword>
<dbReference type="PANTHER" id="PTHR10037">
    <property type="entry name" value="VOLTAGE-GATED CATION CHANNEL CALCIUM AND SODIUM"/>
    <property type="match status" value="1"/>
</dbReference>
<evidence type="ECO:0000259" key="7">
    <source>
        <dbReference type="PROSITE" id="PS50222"/>
    </source>
</evidence>
<keyword evidence="4 6" id="KW-0472">Membrane</keyword>
<proteinExistence type="predicted"/>
<protein>
    <submittedName>
        <fullName evidence="8">Sodium channel protein 60E (Drosophila ion channel 60) (Drosophila sodium channel 1) (Protein smell-impaired 60E) (Sodium channel 2) (DmNav2)</fullName>
    </submittedName>
</protein>
<name>A0ABP0JAG6_9DINO</name>
<evidence type="ECO:0000256" key="6">
    <source>
        <dbReference type="SAM" id="Phobius"/>
    </source>
</evidence>
<dbReference type="Pfam" id="PF00520">
    <property type="entry name" value="Ion_trans"/>
    <property type="match status" value="1"/>
</dbReference>
<evidence type="ECO:0000256" key="4">
    <source>
        <dbReference type="ARBA" id="ARBA00023136"/>
    </source>
</evidence>
<dbReference type="InterPro" id="IPR002048">
    <property type="entry name" value="EF_hand_dom"/>
</dbReference>
<feature type="domain" description="EF-hand" evidence="7">
    <location>
        <begin position="411"/>
        <end position="446"/>
    </location>
</feature>
<feature type="compositionally biased region" description="Basic and acidic residues" evidence="5">
    <location>
        <begin position="74"/>
        <end position="86"/>
    </location>
</feature>
<feature type="transmembrane region" description="Helical" evidence="6">
    <location>
        <begin position="286"/>
        <end position="305"/>
    </location>
</feature>
<keyword evidence="8" id="KW-0406">Ion transport</keyword>
<evidence type="ECO:0000313" key="9">
    <source>
        <dbReference type="Proteomes" id="UP001642464"/>
    </source>
</evidence>
<feature type="region of interest" description="Disordered" evidence="5">
    <location>
        <begin position="59"/>
        <end position="86"/>
    </location>
</feature>
<dbReference type="EMBL" id="CAXAMM010006513">
    <property type="protein sequence ID" value="CAK9011316.1"/>
    <property type="molecule type" value="Genomic_DNA"/>
</dbReference>
<organism evidence="8 9">
    <name type="scientific">Durusdinium trenchii</name>
    <dbReference type="NCBI Taxonomy" id="1381693"/>
    <lineage>
        <taxon>Eukaryota</taxon>
        <taxon>Sar</taxon>
        <taxon>Alveolata</taxon>
        <taxon>Dinophyceae</taxon>
        <taxon>Suessiales</taxon>
        <taxon>Symbiodiniaceae</taxon>
        <taxon>Durusdinium</taxon>
    </lineage>
</organism>
<feature type="transmembrane region" description="Helical" evidence="6">
    <location>
        <begin position="368"/>
        <end position="387"/>
    </location>
</feature>
<dbReference type="InterPro" id="IPR011992">
    <property type="entry name" value="EF-hand-dom_pair"/>
</dbReference>
<dbReference type="Gene3D" id="1.10.287.70">
    <property type="match status" value="1"/>
</dbReference>
<dbReference type="InterPro" id="IPR043203">
    <property type="entry name" value="VGCC_Ca_Na"/>
</dbReference>
<evidence type="ECO:0000256" key="5">
    <source>
        <dbReference type="SAM" id="MobiDB-lite"/>
    </source>
</evidence>
<reference evidence="8 9" key="1">
    <citation type="submission" date="2024-02" db="EMBL/GenBank/DDBJ databases">
        <authorList>
            <person name="Chen Y."/>
            <person name="Shah S."/>
            <person name="Dougan E. K."/>
            <person name="Thang M."/>
            <person name="Chan C."/>
        </authorList>
    </citation>
    <scope>NUCLEOTIDE SEQUENCE [LARGE SCALE GENOMIC DNA]</scope>
</reference>
<sequence length="575" mass="65733">MPQVYSWLESALRRERDEMAMRHTELMQELHMLLRQAEKIQAPAQDVQINLDAGYERHTSGATEPLDRSVSNSKEAKESGQKPEFHVVRIEGQTKVKRDSKDETKKRAYGSHFDKMDKRSASFNQDSTSKLFRMVTHPLFESIICAIIVANTVVMAFEAQYYGLQVGYDLGMRTYDLPSAIAWPGADFVWELSEWLFGPIFLIELLLKLAGMKFTFFLDVWNWFDALTVIAWLIDTVFRGFWPIDPMLLRLAKLGRLLRLMRLVRKLKGFDALYILTTALRGSVTVLLWSFLMLFLLQLIFALFLQRIVQDTITFGDRSVQVNEELFLYFGTCTRCLLTMFEITLGNWPPVARLLQDHVHEAFCAFSIIHKITVGYALIAVINGVFLKETFSAAENDDKIRMRNTEKKRNQHIKKMQSLFEAADETGDGVLDRDEFIQVMSDPEIVNWLAAMDLQIADPNALFEMVQGDLAESEKSEGTINAEQLVMGVSRLKGAARSTDMHTLTAEVRKLHHRFERGGGQVRPSLPAATMPHRYFPRSRRSEPRRIRKRPAGGAAKLPPSAPERLGCHRPVTGR</sequence>
<evidence type="ECO:0000256" key="2">
    <source>
        <dbReference type="ARBA" id="ARBA00022692"/>
    </source>
</evidence>
<keyword evidence="8" id="KW-0407">Ion channel</keyword>